<feature type="region of interest" description="Disordered" evidence="1">
    <location>
        <begin position="482"/>
        <end position="526"/>
    </location>
</feature>
<accession>A0A1D6HI96</accession>
<sequence length="616" mass="69432">MRSPAAPRRSPISSRSAPALRLVVRRRSSRTPARPSRRLEAKTVPFPVSVVKMDLEVSEGSGTNATSDDQSVQTLPRRAKLLEYFQPELVEVNGVMKAICKYCGAMLRSSSTNSLRNHVADTCPKISVEDRKQFIATMEKGPAEASFVFDSQKARECMVKWCISAEVAFNKFDDPFFAQWMESMQPSFSGVGRQTMQNDCITRFKMMRQELRNELQSLNSRICLTTNLWTSNQKLGYLCLTAHYINADFILKKKIIAFKYLKYPHTGLAIKEGITECLKEWGIKEKMFTITLDNVSNNLSVRDLRESGLFGGDLRIVQCCAHILILLVQDGMAIAHGAIYKIRELVRHINSSPSRIQAFNGIAERSGLPSKDRLILDVPNRWNSTHDMIMEAIEYKVVLKRYAEEQLEPSPNDEEWTNSEAIGEFLEAFEKATKAFSTHRSPTSHLFLHNVLYKNERSNFNRTCGSSDWTDRYLQTAEIESMGRGRGRGKKLTTVRSHEDKGSSGEEVVPAKKRRGRPQKRFASKIDQAVDVENFVEKVDGDQEEADDGKLKNSAAAGGNKRGRPLKEGSNIVVEDNNSIVPSSSDESTRTNGFRQIGSRRKNKPRRAAEAGLECK</sequence>
<organism evidence="2">
    <name type="scientific">Zea mays</name>
    <name type="common">Maize</name>
    <dbReference type="NCBI Taxonomy" id="4577"/>
    <lineage>
        <taxon>Eukaryota</taxon>
        <taxon>Viridiplantae</taxon>
        <taxon>Streptophyta</taxon>
        <taxon>Embryophyta</taxon>
        <taxon>Tracheophyta</taxon>
        <taxon>Spermatophyta</taxon>
        <taxon>Magnoliopsida</taxon>
        <taxon>Liliopsida</taxon>
        <taxon>Poales</taxon>
        <taxon>Poaceae</taxon>
        <taxon>PACMAD clade</taxon>
        <taxon>Panicoideae</taxon>
        <taxon>Andropogonodae</taxon>
        <taxon>Andropogoneae</taxon>
        <taxon>Tripsacinae</taxon>
        <taxon>Zea</taxon>
    </lineage>
</organism>
<evidence type="ECO:0000256" key="1">
    <source>
        <dbReference type="SAM" id="MobiDB-lite"/>
    </source>
</evidence>
<dbReference type="InterPro" id="IPR052035">
    <property type="entry name" value="ZnF_BED_domain_contain"/>
</dbReference>
<dbReference type="EMBL" id="CM000781">
    <property type="protein sequence ID" value="AQK74236.1"/>
    <property type="molecule type" value="Genomic_DNA"/>
</dbReference>
<dbReference type="AlphaFoldDB" id="A0A1D6HI96"/>
<dbReference type="ExpressionAtlas" id="A0A1D6HI96">
    <property type="expression patterns" value="baseline and differential"/>
</dbReference>
<dbReference type="eggNOG" id="ENOG502S23Q">
    <property type="taxonomic scope" value="Eukaryota"/>
</dbReference>
<dbReference type="SMART" id="SM00614">
    <property type="entry name" value="ZnF_BED"/>
    <property type="match status" value="1"/>
</dbReference>
<reference evidence="2" key="1">
    <citation type="submission" date="2015-12" db="EMBL/GenBank/DDBJ databases">
        <title>Update maize B73 reference genome by single molecule sequencing technologies.</title>
        <authorList>
            <consortium name="Maize Genome Sequencing Project"/>
            <person name="Ware D."/>
        </authorList>
    </citation>
    <scope>NUCLEOTIDE SEQUENCE</scope>
    <source>
        <tissue evidence="2">Seedling</tissue>
    </source>
</reference>
<evidence type="ECO:0000313" key="2">
    <source>
        <dbReference type="EMBL" id="AQK74236.1"/>
    </source>
</evidence>
<dbReference type="PANTHER" id="PTHR46481">
    <property type="entry name" value="ZINC FINGER BED DOMAIN-CONTAINING PROTEIN 4"/>
    <property type="match status" value="1"/>
</dbReference>
<dbReference type="PaxDb" id="4577-GRMZM2G038279_P03"/>
<feature type="region of interest" description="Disordered" evidence="1">
    <location>
        <begin position="539"/>
        <end position="616"/>
    </location>
</feature>
<feature type="compositionally biased region" description="Basic and acidic residues" evidence="1">
    <location>
        <begin position="607"/>
        <end position="616"/>
    </location>
</feature>
<feature type="compositionally biased region" description="Basic residues" evidence="1">
    <location>
        <begin position="511"/>
        <end position="523"/>
    </location>
</feature>
<feature type="compositionally biased region" description="Low complexity" evidence="1">
    <location>
        <begin position="1"/>
        <end position="22"/>
    </location>
</feature>
<dbReference type="PANTHER" id="PTHR46481:SF5">
    <property type="entry name" value="OS08G0393150 PROTEIN"/>
    <property type="match status" value="1"/>
</dbReference>
<protein>
    <submittedName>
        <fullName evidence="2">Zinc finger BED domain-containing protein DAYSLEEPER</fullName>
    </submittedName>
</protein>
<name>A0A1D6HI96_MAIZE</name>
<dbReference type="SUPFAM" id="SSF53098">
    <property type="entry name" value="Ribonuclease H-like"/>
    <property type="match status" value="1"/>
</dbReference>
<proteinExistence type="predicted"/>
<gene>
    <name evidence="2" type="ORF">ZEAMMB73_Zm00001d017846</name>
</gene>
<feature type="region of interest" description="Disordered" evidence="1">
    <location>
        <begin position="1"/>
        <end position="40"/>
    </location>
</feature>
<dbReference type="InterPro" id="IPR012337">
    <property type="entry name" value="RNaseH-like_sf"/>
</dbReference>
<feature type="compositionally biased region" description="Polar residues" evidence="1">
    <location>
        <begin position="576"/>
        <end position="594"/>
    </location>
</feature>